<accession>A0A6C0IQM2</accession>
<name>A0A6C0IQM2_9ZZZZ</name>
<evidence type="ECO:0000313" key="1">
    <source>
        <dbReference type="EMBL" id="QHT95491.1"/>
    </source>
</evidence>
<dbReference type="EMBL" id="MN740240">
    <property type="protein sequence ID" value="QHT95491.1"/>
    <property type="molecule type" value="Genomic_DNA"/>
</dbReference>
<dbReference type="AlphaFoldDB" id="A0A6C0IQM2"/>
<proteinExistence type="predicted"/>
<organism evidence="1">
    <name type="scientific">viral metagenome</name>
    <dbReference type="NCBI Taxonomy" id="1070528"/>
    <lineage>
        <taxon>unclassified sequences</taxon>
        <taxon>metagenomes</taxon>
        <taxon>organismal metagenomes</taxon>
    </lineage>
</organism>
<protein>
    <submittedName>
        <fullName evidence="1">Uncharacterized protein</fullName>
    </submittedName>
</protein>
<reference evidence="1" key="1">
    <citation type="journal article" date="2020" name="Nature">
        <title>Giant virus diversity and host interactions through global metagenomics.</title>
        <authorList>
            <person name="Schulz F."/>
            <person name="Roux S."/>
            <person name="Paez-Espino D."/>
            <person name="Jungbluth S."/>
            <person name="Walsh D.A."/>
            <person name="Denef V.J."/>
            <person name="McMahon K.D."/>
            <person name="Konstantinidis K.T."/>
            <person name="Eloe-Fadrosh E.A."/>
            <person name="Kyrpides N.C."/>
            <person name="Woyke T."/>
        </authorList>
    </citation>
    <scope>NUCLEOTIDE SEQUENCE</scope>
    <source>
        <strain evidence="1">GVMAG-M-3300024261-8</strain>
    </source>
</reference>
<sequence length="114" mass="12797">MSTPTALNSENYAALDTGIQTIMKAGKRALITIYTDANGTTMASDEHGPIDKREVLTISYTASYKDADGNDTNPFVVVKFKYNGDQFVDYFTSVDYVEDHWYVLSEKTIPFKTF</sequence>